<dbReference type="SUPFAM" id="SSF49313">
    <property type="entry name" value="Cadherin-like"/>
    <property type="match status" value="2"/>
</dbReference>
<comment type="caution">
    <text evidence="2">The sequence shown here is derived from an EMBL/GenBank/DDBJ whole genome shotgun (WGS) entry which is preliminary data.</text>
</comment>
<dbReference type="EMBL" id="RJKL01000001">
    <property type="protein sequence ID" value="ROP29963.1"/>
    <property type="molecule type" value="Genomic_DNA"/>
</dbReference>
<evidence type="ECO:0000313" key="2">
    <source>
        <dbReference type="EMBL" id="ROP29963.1"/>
    </source>
</evidence>
<dbReference type="InterPro" id="IPR015919">
    <property type="entry name" value="Cadherin-like_sf"/>
</dbReference>
<dbReference type="GO" id="GO:0005509">
    <property type="term" value="F:calcium ion binding"/>
    <property type="evidence" value="ECO:0007669"/>
    <property type="project" value="InterPro"/>
</dbReference>
<dbReference type="AlphaFoldDB" id="A0A3N1GI41"/>
<dbReference type="Gene3D" id="2.60.40.10">
    <property type="entry name" value="Immunoglobulins"/>
    <property type="match status" value="4"/>
</dbReference>
<protein>
    <submittedName>
        <fullName evidence="2">Putative Ig domain-containing protein</fullName>
    </submittedName>
</protein>
<feature type="transmembrane region" description="Helical" evidence="1">
    <location>
        <begin position="22"/>
        <end position="46"/>
    </location>
</feature>
<evidence type="ECO:0000313" key="3">
    <source>
        <dbReference type="Proteomes" id="UP000271683"/>
    </source>
</evidence>
<sequence>MPTDRAAAATPPGDEGMSLLEVLAAMFVIGTVMASIAPFLVTSVALSDRQRADQSAIQVANDAIERVRALSADSLAIGRSKAEVQRQWNEAPEKVGELLESMELTWDDSLSDLSTEGRKAALPTEPIEVEVNNVVYRQQWYLGRCWQSKADATATPAPSATPAPTESCNKTVTGVKFLRVVVSVDWKHAACPDQFCLYTASTLISNAEDPTFDTVQPPPTVKTVVDQFSYVGDVLMLPHHFQILSTGGRPALKWVATGLPTGLAIDVDSGAITGTFMEAKTFTVEVKVTDKDNRSDYDTFTWTVTDRLTLTNPGKQTTPLNTNVTLAMVVAGGKAPLTWTLTGLPAGWTINSSGVISGRSPAVTTLYSDVTVKVTDSGGQPPAEVSFDWLMAPPLRLAQFTPPGVANGTSVNYELDDALTGAGVAPLTWSATDLPDGLTINPSTGTVTGTIQNGTRYLTTITVTDRMGQQQTITVVVSVSTGGGNDLRVTSSPIPSKPVNVTMTPYSASAVPAAGLTWTATGLPLGVTMTTGGVVSGKPAARGVYRVRLTAKNKSGELAHLMFDWTIT</sequence>
<dbReference type="InterPro" id="IPR012902">
    <property type="entry name" value="N_methyl_site"/>
</dbReference>
<dbReference type="GO" id="GO:0005975">
    <property type="term" value="P:carbohydrate metabolic process"/>
    <property type="evidence" value="ECO:0007669"/>
    <property type="project" value="UniProtKB-ARBA"/>
</dbReference>
<dbReference type="Proteomes" id="UP000271683">
    <property type="component" value="Unassembled WGS sequence"/>
</dbReference>
<accession>A0A3N1GI41</accession>
<dbReference type="PROSITE" id="PS00409">
    <property type="entry name" value="PROKAR_NTER_METHYL"/>
    <property type="match status" value="1"/>
</dbReference>
<reference evidence="2 3" key="1">
    <citation type="submission" date="2018-11" db="EMBL/GenBank/DDBJ databases">
        <title>Sequencing the genomes of 1000 actinobacteria strains.</title>
        <authorList>
            <person name="Klenk H.-P."/>
        </authorList>
    </citation>
    <scope>NUCLEOTIDE SEQUENCE [LARGE SCALE GENOMIC DNA]</scope>
    <source>
        <strain evidence="2 3">DSM 43634</strain>
    </source>
</reference>
<keyword evidence="1" id="KW-0812">Transmembrane</keyword>
<dbReference type="InterPro" id="IPR013783">
    <property type="entry name" value="Ig-like_fold"/>
</dbReference>
<dbReference type="RefSeq" id="WP_084556040.1">
    <property type="nucleotide sequence ID" value="NZ_RJKL01000001.1"/>
</dbReference>
<proteinExistence type="predicted"/>
<organism evidence="2 3">
    <name type="scientific">Couchioplanes caeruleus</name>
    <dbReference type="NCBI Taxonomy" id="56438"/>
    <lineage>
        <taxon>Bacteria</taxon>
        <taxon>Bacillati</taxon>
        <taxon>Actinomycetota</taxon>
        <taxon>Actinomycetes</taxon>
        <taxon>Micromonosporales</taxon>
        <taxon>Micromonosporaceae</taxon>
        <taxon>Couchioplanes</taxon>
    </lineage>
</organism>
<evidence type="ECO:0000256" key="1">
    <source>
        <dbReference type="SAM" id="Phobius"/>
    </source>
</evidence>
<gene>
    <name evidence="2" type="ORF">EDD30_2792</name>
</gene>
<keyword evidence="1" id="KW-1133">Transmembrane helix</keyword>
<dbReference type="OrthoDB" id="3373017at2"/>
<dbReference type="Pfam" id="PF05345">
    <property type="entry name" value="He_PIG"/>
    <property type="match status" value="4"/>
</dbReference>
<name>A0A3N1GI41_9ACTN</name>
<dbReference type="GO" id="GO:0016020">
    <property type="term" value="C:membrane"/>
    <property type="evidence" value="ECO:0007669"/>
    <property type="project" value="InterPro"/>
</dbReference>
<keyword evidence="1" id="KW-0472">Membrane</keyword>